<dbReference type="Proteomes" id="UP000776983">
    <property type="component" value="Unassembled WGS sequence"/>
</dbReference>
<dbReference type="SMART" id="SM01012">
    <property type="entry name" value="ANTAR"/>
    <property type="match status" value="1"/>
</dbReference>
<dbReference type="RefSeq" id="WP_226953035.1">
    <property type="nucleotide sequence ID" value="NZ_JACDXW010000002.1"/>
</dbReference>
<dbReference type="InterPro" id="IPR008327">
    <property type="entry name" value="Sig_transdc_resp-reg_antiterm"/>
</dbReference>
<comment type="caution">
    <text evidence="2">The sequence shown here is derived from an EMBL/GenBank/DDBJ whole genome shotgun (WGS) entry which is preliminary data.</text>
</comment>
<dbReference type="InterPro" id="IPR049021">
    <property type="entry name" value="AmiR_N"/>
</dbReference>
<evidence type="ECO:0000313" key="2">
    <source>
        <dbReference type="EMBL" id="MCB5362790.1"/>
    </source>
</evidence>
<feature type="domain" description="ANTAR" evidence="1">
    <location>
        <begin position="137"/>
        <end position="198"/>
    </location>
</feature>
<keyword evidence="3" id="KW-1185">Reference proteome</keyword>
<protein>
    <submittedName>
        <fullName evidence="2">ANTAR domain-containing protein</fullName>
    </submittedName>
</protein>
<name>A0ABS8C9U1_9BURK</name>
<dbReference type="InterPro" id="IPR005561">
    <property type="entry name" value="ANTAR"/>
</dbReference>
<dbReference type="EMBL" id="JACDXW010000002">
    <property type="protein sequence ID" value="MCB5362790.1"/>
    <property type="molecule type" value="Genomic_DNA"/>
</dbReference>
<dbReference type="Gene3D" id="1.10.10.10">
    <property type="entry name" value="Winged helix-like DNA-binding domain superfamily/Winged helix DNA-binding domain"/>
    <property type="match status" value="1"/>
</dbReference>
<accession>A0ABS8C9U1</accession>
<dbReference type="Pfam" id="PF21332">
    <property type="entry name" value="AmiR_N"/>
    <property type="match status" value="1"/>
</dbReference>
<gene>
    <name evidence="2" type="ORF">H0484_03350</name>
</gene>
<dbReference type="Pfam" id="PF03861">
    <property type="entry name" value="ANTAR"/>
    <property type="match status" value="1"/>
</dbReference>
<dbReference type="SUPFAM" id="SSF52172">
    <property type="entry name" value="CheY-like"/>
    <property type="match status" value="1"/>
</dbReference>
<dbReference type="PIRSF" id="PIRSF036382">
    <property type="entry name" value="RR_antiterm"/>
    <property type="match status" value="1"/>
</dbReference>
<evidence type="ECO:0000313" key="3">
    <source>
        <dbReference type="Proteomes" id="UP000776983"/>
    </source>
</evidence>
<sequence length="209" mass="23588">MMAFDELAAGCSAPRLLHDLRRLRVAVFHPQDRDSEELLLQLRRIGCQVQAFWPPSMTLPDSVDLVFLAVHPNVELPDWAKQREPGGPVIIAVVMYENPTIIEAVLTLGVESVITSPVKAFGLLATIVVARQIKHQRTLLLKQNQKLENKLSGMRQVLEAKMILMDAKRISEEEAYKLMREQAMVRRVTVEQIARTIVDVHKILPLNSG</sequence>
<reference evidence="2 3" key="1">
    <citation type="submission" date="2020-07" db="EMBL/GenBank/DDBJ databases">
        <title>Pusillimonas sp. nov., isolated from poultry manure in Taiwan.</title>
        <authorList>
            <person name="Lin S.-Y."/>
            <person name="Tang Y.-S."/>
            <person name="Young C.-C."/>
        </authorList>
    </citation>
    <scope>NUCLEOTIDE SEQUENCE [LARGE SCALE GENOMIC DNA]</scope>
    <source>
        <strain evidence="2 3">CC-YST705</strain>
    </source>
</reference>
<dbReference type="InterPro" id="IPR036388">
    <property type="entry name" value="WH-like_DNA-bd_sf"/>
</dbReference>
<dbReference type="Gene3D" id="3.40.50.2300">
    <property type="match status" value="1"/>
</dbReference>
<dbReference type="PROSITE" id="PS50921">
    <property type="entry name" value="ANTAR"/>
    <property type="match status" value="1"/>
</dbReference>
<proteinExistence type="predicted"/>
<evidence type="ECO:0000259" key="1">
    <source>
        <dbReference type="PROSITE" id="PS50921"/>
    </source>
</evidence>
<organism evidence="2 3">
    <name type="scientific">Mesopusillimonas faecipullorum</name>
    <dbReference type="NCBI Taxonomy" id="2755040"/>
    <lineage>
        <taxon>Bacteria</taxon>
        <taxon>Pseudomonadati</taxon>
        <taxon>Pseudomonadota</taxon>
        <taxon>Betaproteobacteria</taxon>
        <taxon>Burkholderiales</taxon>
        <taxon>Alcaligenaceae</taxon>
        <taxon>Mesopusillimonas</taxon>
    </lineage>
</organism>
<dbReference type="InterPro" id="IPR011006">
    <property type="entry name" value="CheY-like_superfamily"/>
</dbReference>